<organism evidence="1 2">
    <name type="scientific">Stephania yunnanensis</name>
    <dbReference type="NCBI Taxonomy" id="152371"/>
    <lineage>
        <taxon>Eukaryota</taxon>
        <taxon>Viridiplantae</taxon>
        <taxon>Streptophyta</taxon>
        <taxon>Embryophyta</taxon>
        <taxon>Tracheophyta</taxon>
        <taxon>Spermatophyta</taxon>
        <taxon>Magnoliopsida</taxon>
        <taxon>Ranunculales</taxon>
        <taxon>Menispermaceae</taxon>
        <taxon>Menispermoideae</taxon>
        <taxon>Cissampelideae</taxon>
        <taxon>Stephania</taxon>
    </lineage>
</organism>
<comment type="caution">
    <text evidence="1">The sequence shown here is derived from an EMBL/GenBank/DDBJ whole genome shotgun (WGS) entry which is preliminary data.</text>
</comment>
<protein>
    <recommendedName>
        <fullName evidence="3">WPP domain-associated protein</fullName>
    </recommendedName>
</protein>
<reference evidence="1 2" key="1">
    <citation type="submission" date="2024-01" db="EMBL/GenBank/DDBJ databases">
        <title>Genome assemblies of Stephania.</title>
        <authorList>
            <person name="Yang L."/>
        </authorList>
    </citation>
    <scope>NUCLEOTIDE SEQUENCE [LARGE SCALE GENOMIC DNA]</scope>
    <source>
        <strain evidence="1">YNDBR</strain>
        <tissue evidence="1">Leaf</tissue>
    </source>
</reference>
<dbReference type="EMBL" id="JBBNAF010000008">
    <property type="protein sequence ID" value="KAK9121560.1"/>
    <property type="molecule type" value="Genomic_DNA"/>
</dbReference>
<gene>
    <name evidence="1" type="ORF">Syun_019177</name>
</gene>
<proteinExistence type="predicted"/>
<dbReference type="InterPro" id="IPR037490">
    <property type="entry name" value="WAP"/>
</dbReference>
<dbReference type="PANTHER" id="PTHR33883:SF7">
    <property type="entry name" value="OS04G0521600 PROTEIN"/>
    <property type="match status" value="1"/>
</dbReference>
<dbReference type="AlphaFoldDB" id="A0AAP0IUS6"/>
<evidence type="ECO:0000313" key="1">
    <source>
        <dbReference type="EMBL" id="KAK9121560.1"/>
    </source>
</evidence>
<dbReference type="Proteomes" id="UP001420932">
    <property type="component" value="Unassembled WGS sequence"/>
</dbReference>
<evidence type="ECO:0008006" key="3">
    <source>
        <dbReference type="Google" id="ProtNLM"/>
    </source>
</evidence>
<name>A0AAP0IUS6_9MAGN</name>
<dbReference type="PANTHER" id="PTHR33883">
    <property type="entry name" value="WPP DOMAIN-ASSOCIATED PROTEIN"/>
    <property type="match status" value="1"/>
</dbReference>
<keyword evidence="2" id="KW-1185">Reference proteome</keyword>
<sequence>MEEFLEGLGCRLRGSGMVADSIMMGIVNSAMEQAFDRACSREGVLERLNEKSRFCELAVMQLEWCLKFVEKETDNYMVVESVHERERLVSDLTETMDRIRRRLEETELAILEKDRLLIERFENEVKLRQAFELRDREIMSLEDQFDVNGELVRIDDEGRDGGFCELKNSVVEQFFNIKQKLEDERMNFANGVRNVSPGNKSFTKEEISDDHQLYDEKGTFSGKGREVDGNEKDWIVNPLRHYLGSELGFEKMGSDIDILKETLDIAFGMMSNAISLSEVRPMEQQWRWAIERDTFYTVFNGFAKDVQDLVLKGEKNDSLVMVNDNHFQLMDDIADLLHELNQLVRESEEASKTFTG</sequence>
<evidence type="ECO:0000313" key="2">
    <source>
        <dbReference type="Proteomes" id="UP001420932"/>
    </source>
</evidence>
<accession>A0AAP0IUS6</accession>